<name>A0ABW4WV18_9BACT</name>
<protein>
    <submittedName>
        <fullName evidence="1">Uncharacterized protein</fullName>
    </submittedName>
</protein>
<comment type="caution">
    <text evidence="1">The sequence shown here is derived from an EMBL/GenBank/DDBJ whole genome shotgun (WGS) entry which is preliminary data.</text>
</comment>
<sequence>MTSLIISILLNLVLSGNTTTTSETTTKATTKDKATTEQTITAFGGTGTWNDVE</sequence>
<dbReference type="RefSeq" id="WP_229962132.1">
    <property type="nucleotide sequence ID" value="NZ_JAJJWI010000019.1"/>
</dbReference>
<evidence type="ECO:0000313" key="1">
    <source>
        <dbReference type="EMBL" id="MFD2066031.1"/>
    </source>
</evidence>
<proteinExistence type="predicted"/>
<accession>A0ABW4WV18</accession>
<keyword evidence="2" id="KW-1185">Reference proteome</keyword>
<gene>
    <name evidence="1" type="ORF">ACFSKU_03990</name>
</gene>
<organism evidence="1 2">
    <name type="scientific">Pontibacter silvestris</name>
    <dbReference type="NCBI Taxonomy" id="2305183"/>
    <lineage>
        <taxon>Bacteria</taxon>
        <taxon>Pseudomonadati</taxon>
        <taxon>Bacteroidota</taxon>
        <taxon>Cytophagia</taxon>
        <taxon>Cytophagales</taxon>
        <taxon>Hymenobacteraceae</taxon>
        <taxon>Pontibacter</taxon>
    </lineage>
</organism>
<dbReference type="EMBL" id="JBHUHV010000014">
    <property type="protein sequence ID" value="MFD2066031.1"/>
    <property type="molecule type" value="Genomic_DNA"/>
</dbReference>
<evidence type="ECO:0000313" key="2">
    <source>
        <dbReference type="Proteomes" id="UP001597369"/>
    </source>
</evidence>
<reference evidence="2" key="1">
    <citation type="journal article" date="2019" name="Int. J. Syst. Evol. Microbiol.">
        <title>The Global Catalogue of Microorganisms (GCM) 10K type strain sequencing project: providing services to taxonomists for standard genome sequencing and annotation.</title>
        <authorList>
            <consortium name="The Broad Institute Genomics Platform"/>
            <consortium name="The Broad Institute Genome Sequencing Center for Infectious Disease"/>
            <person name="Wu L."/>
            <person name="Ma J."/>
        </authorList>
    </citation>
    <scope>NUCLEOTIDE SEQUENCE [LARGE SCALE GENOMIC DNA]</scope>
    <source>
        <strain evidence="2">JCM 16545</strain>
    </source>
</reference>
<dbReference type="Proteomes" id="UP001597369">
    <property type="component" value="Unassembled WGS sequence"/>
</dbReference>